<keyword evidence="4 5" id="KW-0472">Membrane</keyword>
<evidence type="ECO:0000313" key="7">
    <source>
        <dbReference type="Proteomes" id="UP000249723"/>
    </source>
</evidence>
<name>A0A2X0LE63_9BASI</name>
<keyword evidence="3 5" id="KW-1133">Transmembrane helix</keyword>
<dbReference type="Pfam" id="PF04142">
    <property type="entry name" value="Nuc_sug_transp"/>
    <property type="match status" value="1"/>
</dbReference>
<sequence>MLSVRARVARVVLPFSTTSSDCWKLSIPACLYVIQNNFVVAASCLDVPTFQVTFNLKILTTALFSVILLRKRLSAKKWLALSLLATGVGVVQLQTSAVKEVASNAVGDAHLKRLDGLVAVGAACMTSGLAGVYFELVLKGSQVDLWVRNVQLSCFSIVPALRPVFFSDFTPFNSSGAPPTLPPGNESRPLFAYFGLWAWAAVLSGAFLVGTCLVVGATYLYNQPESQPRLRAVDSSAAAAFPLAPISARSHGPQIPIVV</sequence>
<accession>A0A2X0LE63</accession>
<comment type="subcellular location">
    <subcellularLocation>
        <location evidence="1">Membrane</location>
        <topology evidence="1">Multi-pass membrane protein</topology>
    </subcellularLocation>
</comment>
<evidence type="ECO:0000256" key="3">
    <source>
        <dbReference type="ARBA" id="ARBA00022989"/>
    </source>
</evidence>
<dbReference type="Proteomes" id="UP000249723">
    <property type="component" value="Unassembled WGS sequence"/>
</dbReference>
<dbReference type="OrthoDB" id="408493at2759"/>
<gene>
    <name evidence="6" type="ORF">BZ3500_MVSOF-1268-A1-R1_CHR1-3G01644</name>
</gene>
<evidence type="ECO:0000256" key="5">
    <source>
        <dbReference type="SAM" id="Phobius"/>
    </source>
</evidence>
<dbReference type="STRING" id="289078.A0A2X0LE63"/>
<evidence type="ECO:0000313" key="6">
    <source>
        <dbReference type="EMBL" id="SCZ89894.1"/>
    </source>
</evidence>
<evidence type="ECO:0000256" key="1">
    <source>
        <dbReference type="ARBA" id="ARBA00004141"/>
    </source>
</evidence>
<dbReference type="InterPro" id="IPR007271">
    <property type="entry name" value="Nuc_sug_transpt"/>
</dbReference>
<dbReference type="PANTHER" id="PTHR10231">
    <property type="entry name" value="NUCLEOTIDE-SUGAR TRANSMEMBRANE TRANSPORTER"/>
    <property type="match status" value="1"/>
</dbReference>
<keyword evidence="2 5" id="KW-0812">Transmembrane</keyword>
<protein>
    <submittedName>
        <fullName evidence="6">BZ3500_MvSof-1268-A1-R1_Chr1-3g01644 protein</fullName>
    </submittedName>
</protein>
<feature type="transmembrane region" description="Helical" evidence="5">
    <location>
        <begin position="150"/>
        <end position="170"/>
    </location>
</feature>
<dbReference type="GO" id="GO:0015165">
    <property type="term" value="F:pyrimidine nucleotide-sugar transmembrane transporter activity"/>
    <property type="evidence" value="ECO:0007669"/>
    <property type="project" value="InterPro"/>
</dbReference>
<dbReference type="SUPFAM" id="SSF103481">
    <property type="entry name" value="Multidrug resistance efflux transporter EmrE"/>
    <property type="match status" value="1"/>
</dbReference>
<evidence type="ECO:0000256" key="2">
    <source>
        <dbReference type="ARBA" id="ARBA00022692"/>
    </source>
</evidence>
<evidence type="ECO:0000256" key="4">
    <source>
        <dbReference type="ARBA" id="ARBA00023136"/>
    </source>
</evidence>
<reference evidence="7" key="1">
    <citation type="submission" date="2016-10" db="EMBL/GenBank/DDBJ databases">
        <authorList>
            <person name="Jeantristanb JTB J.-T."/>
            <person name="Ricardo R."/>
        </authorList>
    </citation>
    <scope>NUCLEOTIDE SEQUENCE [LARGE SCALE GENOMIC DNA]</scope>
</reference>
<feature type="transmembrane region" description="Helical" evidence="5">
    <location>
        <begin position="78"/>
        <end position="97"/>
    </location>
</feature>
<dbReference type="EMBL" id="FMWP01000014">
    <property type="protein sequence ID" value="SCZ89894.1"/>
    <property type="molecule type" value="Genomic_DNA"/>
</dbReference>
<feature type="transmembrane region" description="Helical" evidence="5">
    <location>
        <begin position="190"/>
        <end position="221"/>
    </location>
</feature>
<keyword evidence="7" id="KW-1185">Reference proteome</keyword>
<organism evidence="6 7">
    <name type="scientific">Microbotryum saponariae</name>
    <dbReference type="NCBI Taxonomy" id="289078"/>
    <lineage>
        <taxon>Eukaryota</taxon>
        <taxon>Fungi</taxon>
        <taxon>Dikarya</taxon>
        <taxon>Basidiomycota</taxon>
        <taxon>Pucciniomycotina</taxon>
        <taxon>Microbotryomycetes</taxon>
        <taxon>Microbotryales</taxon>
        <taxon>Microbotryaceae</taxon>
        <taxon>Microbotryum</taxon>
    </lineage>
</organism>
<dbReference type="AlphaFoldDB" id="A0A2X0LE63"/>
<feature type="transmembrane region" description="Helical" evidence="5">
    <location>
        <begin position="117"/>
        <end position="138"/>
    </location>
</feature>
<dbReference type="NCBIfam" id="TIGR00803">
    <property type="entry name" value="nst"/>
    <property type="match status" value="1"/>
</dbReference>
<proteinExistence type="predicted"/>
<dbReference type="GO" id="GO:0000139">
    <property type="term" value="C:Golgi membrane"/>
    <property type="evidence" value="ECO:0007669"/>
    <property type="project" value="InterPro"/>
</dbReference>
<dbReference type="InterPro" id="IPR037185">
    <property type="entry name" value="EmrE-like"/>
</dbReference>